<comment type="caution">
    <text evidence="1">The sequence shown here is derived from an EMBL/GenBank/DDBJ whole genome shotgun (WGS) entry which is preliminary data.</text>
</comment>
<sequence>MSKTIEQLIESLDTIPFLFVGSGLSRRYYNLPDWTGLLKVMVDKLNQDSFAYRSYEDRASFENSPYGINPKIASLIEEDFNKEWFRNPEIRSLDEAYTEKVENGCSPFKAELSYYLKQKSVLCPDLKDEVTLLNNIAKKSIAGIITTNYDLFFETYLSQYKIYIGQQALLFSQLQGIAEVYKIHGSLNDPQSIVINEKDYKEFKEKREYLAAKLLTIFMEYPIIFMGYSISDSNIRDILSSIVKCMSNEQVNLLKRRFIFIEYDAEMEGYDIGESSFAFEDNKMITMTKITLSDYSLIYNAIGKKKMKIPVRLLRLLKDELYLFTLSNEPTENIKVAAIDDDRVSNDELVISIGTTETISLDGLKGISTDQWYRNIVMHDLRYNTEDLLDYAPTLAKQVSGILPVNSLYEDKYQRIEGIDKLLVKDFEDIISKTIERARSRHPQIDIESILMEIPDIDKQMLCIAYLKKEQINLILNTHNQQVTI</sequence>
<dbReference type="EMBL" id="JAHOEL010000072">
    <property type="protein sequence ID" value="MBV3393433.1"/>
    <property type="molecule type" value="Genomic_DNA"/>
</dbReference>
<gene>
    <name evidence="1" type="ORF">KSV97_09355</name>
    <name evidence="2" type="ORF">KSW06_09270</name>
</gene>
<reference evidence="1 4" key="1">
    <citation type="submission" date="2021-06" db="EMBL/GenBank/DDBJ databases">
        <title>Collection of gut derived symbiotic bacterial strains cultured from healthy donors.</title>
        <authorList>
            <person name="Lin H."/>
            <person name="Littmann E."/>
            <person name="Pamer E.G."/>
        </authorList>
    </citation>
    <scope>NUCLEOTIDE SEQUENCE</scope>
    <source>
        <strain evidence="2 4">MSK.21.70</strain>
        <strain evidence="1">MSK.21.82</strain>
    </source>
</reference>
<dbReference type="AlphaFoldDB" id="A0AAW4MZW8"/>
<proteinExistence type="predicted"/>
<dbReference type="Pfam" id="PF13289">
    <property type="entry name" value="SIR2_2"/>
    <property type="match status" value="1"/>
</dbReference>
<evidence type="ECO:0000313" key="4">
    <source>
        <dbReference type="Proteomes" id="UP001197492"/>
    </source>
</evidence>
<dbReference type="Proteomes" id="UP001196408">
    <property type="component" value="Unassembled WGS sequence"/>
</dbReference>
<evidence type="ECO:0000313" key="1">
    <source>
        <dbReference type="EMBL" id="MBV3383412.1"/>
    </source>
</evidence>
<name>A0AAW4MZW8_9FIRM</name>
<organism evidence="1 3">
    <name type="scientific">Catenibacterium mitsuokai</name>
    <dbReference type="NCBI Taxonomy" id="100886"/>
    <lineage>
        <taxon>Bacteria</taxon>
        <taxon>Bacillati</taxon>
        <taxon>Bacillota</taxon>
        <taxon>Erysipelotrichia</taxon>
        <taxon>Erysipelotrichales</taxon>
        <taxon>Coprobacillaceae</taxon>
        <taxon>Catenibacterium</taxon>
    </lineage>
</organism>
<accession>A0AAW4MZW8</accession>
<keyword evidence="4" id="KW-1185">Reference proteome</keyword>
<evidence type="ECO:0000313" key="2">
    <source>
        <dbReference type="EMBL" id="MBV3393433.1"/>
    </source>
</evidence>
<dbReference type="EMBL" id="JAHOEF010000073">
    <property type="protein sequence ID" value="MBV3383412.1"/>
    <property type="molecule type" value="Genomic_DNA"/>
</dbReference>
<dbReference type="RefSeq" id="WP_217748104.1">
    <property type="nucleotide sequence ID" value="NZ_JAHOEB010000073.1"/>
</dbReference>
<protein>
    <submittedName>
        <fullName evidence="1">SIR2 family protein</fullName>
    </submittedName>
</protein>
<evidence type="ECO:0000313" key="3">
    <source>
        <dbReference type="Proteomes" id="UP001196408"/>
    </source>
</evidence>
<dbReference type="Proteomes" id="UP001197492">
    <property type="component" value="Unassembled WGS sequence"/>
</dbReference>